<evidence type="ECO:0000256" key="1">
    <source>
        <dbReference type="ARBA" id="ARBA00009986"/>
    </source>
</evidence>
<accession>A0A7Y0LB78</accession>
<dbReference type="InterPro" id="IPR016161">
    <property type="entry name" value="Ald_DH/histidinol_DH"/>
</dbReference>
<dbReference type="GO" id="GO:0006081">
    <property type="term" value="P:aldehyde metabolic process"/>
    <property type="evidence" value="ECO:0007669"/>
    <property type="project" value="InterPro"/>
</dbReference>
<feature type="active site" evidence="5">
    <location>
        <position position="259"/>
    </location>
</feature>
<evidence type="ECO:0000259" key="8">
    <source>
        <dbReference type="Pfam" id="PF00171"/>
    </source>
</evidence>
<dbReference type="PANTHER" id="PTHR43570:SF20">
    <property type="entry name" value="ALDEHYDE DEHYDROGENASE ALDX-RELATED"/>
    <property type="match status" value="1"/>
</dbReference>
<dbReference type="EMBL" id="JABBXH010000002">
    <property type="protein sequence ID" value="NMP30998.1"/>
    <property type="molecule type" value="Genomic_DNA"/>
</dbReference>
<gene>
    <name evidence="9" type="ORF">HII17_05415</name>
</gene>
<dbReference type="FunFam" id="3.40.309.10:FF:000003">
    <property type="entry name" value="Aldehyde dehydrogenase"/>
    <property type="match status" value="1"/>
</dbReference>
<proteinExistence type="inferred from homology"/>
<dbReference type="RefSeq" id="WP_169074348.1">
    <property type="nucleotide sequence ID" value="NZ_JABBXH010000002.1"/>
</dbReference>
<dbReference type="GO" id="GO:0004029">
    <property type="term" value="F:aldehyde dehydrogenase (NAD+) activity"/>
    <property type="evidence" value="ECO:0007669"/>
    <property type="project" value="TreeGrafter"/>
</dbReference>
<dbReference type="SUPFAM" id="SSF53720">
    <property type="entry name" value="ALDH-like"/>
    <property type="match status" value="1"/>
</dbReference>
<dbReference type="InterPro" id="IPR015590">
    <property type="entry name" value="Aldehyde_DH_dom"/>
</dbReference>
<evidence type="ECO:0000256" key="7">
    <source>
        <dbReference type="RuleBase" id="RU003345"/>
    </source>
</evidence>
<protein>
    <recommendedName>
        <fullName evidence="4">Aldehyde dehydrogenase</fullName>
    </recommendedName>
</protein>
<dbReference type="InterPro" id="IPR016163">
    <property type="entry name" value="Ald_DH_C"/>
</dbReference>
<keyword evidence="10" id="KW-1185">Reference proteome</keyword>
<comment type="similarity">
    <text evidence="1 4 7">Belongs to the aldehyde dehydrogenase family.</text>
</comment>
<dbReference type="Gene3D" id="3.40.605.10">
    <property type="entry name" value="Aldehyde Dehydrogenase, Chain A, domain 1"/>
    <property type="match status" value="1"/>
</dbReference>
<dbReference type="PROSITE" id="PS00687">
    <property type="entry name" value="ALDEHYDE_DEHYDR_GLU"/>
    <property type="match status" value="1"/>
</dbReference>
<evidence type="ECO:0000256" key="4">
    <source>
        <dbReference type="PIRNR" id="PIRNR036492"/>
    </source>
</evidence>
<dbReference type="Pfam" id="PF00171">
    <property type="entry name" value="Aldedh"/>
    <property type="match status" value="1"/>
</dbReference>
<evidence type="ECO:0000256" key="2">
    <source>
        <dbReference type="ARBA" id="ARBA00023002"/>
    </source>
</evidence>
<dbReference type="Gene3D" id="3.40.309.10">
    <property type="entry name" value="Aldehyde Dehydrogenase, Chain A, domain 2"/>
    <property type="match status" value="1"/>
</dbReference>
<dbReference type="CDD" id="cd07133">
    <property type="entry name" value="ALDH_CALDH_CalB"/>
    <property type="match status" value="1"/>
</dbReference>
<dbReference type="InterPro" id="IPR012394">
    <property type="entry name" value="Aldehyde_DH_NAD(P)"/>
</dbReference>
<dbReference type="PIRSF" id="PIRSF036492">
    <property type="entry name" value="ALDH"/>
    <property type="match status" value="1"/>
</dbReference>
<dbReference type="FunFam" id="3.40.605.10:FF:000004">
    <property type="entry name" value="Aldehyde dehydrogenase"/>
    <property type="match status" value="1"/>
</dbReference>
<keyword evidence="3" id="KW-0520">NAD</keyword>
<dbReference type="AlphaFoldDB" id="A0A7Y0LB78"/>
<evidence type="ECO:0000313" key="10">
    <source>
        <dbReference type="Proteomes" id="UP000568664"/>
    </source>
</evidence>
<evidence type="ECO:0000256" key="6">
    <source>
        <dbReference type="PROSITE-ProRule" id="PRU10007"/>
    </source>
</evidence>
<evidence type="ECO:0000256" key="5">
    <source>
        <dbReference type="PIRSR" id="PIRSR036492-1"/>
    </source>
</evidence>
<organism evidence="9 10">
    <name type="scientific">Thalassotalea algicola</name>
    <dbReference type="NCBI Taxonomy" id="2716224"/>
    <lineage>
        <taxon>Bacteria</taxon>
        <taxon>Pseudomonadati</taxon>
        <taxon>Pseudomonadota</taxon>
        <taxon>Gammaproteobacteria</taxon>
        <taxon>Alteromonadales</taxon>
        <taxon>Colwelliaceae</taxon>
        <taxon>Thalassotalea</taxon>
    </lineage>
</organism>
<reference evidence="9 10" key="1">
    <citation type="submission" date="2020-04" db="EMBL/GenBank/DDBJ databases">
        <title>Thalassotalea sp. M1531, isolated from the surface of marine red alga.</title>
        <authorList>
            <person name="Pang L."/>
            <person name="Lu D.-C."/>
        </authorList>
    </citation>
    <scope>NUCLEOTIDE SEQUENCE [LARGE SCALE GENOMIC DNA]</scope>
    <source>
        <strain evidence="9 10">M1531</strain>
    </source>
</reference>
<evidence type="ECO:0000313" key="9">
    <source>
        <dbReference type="EMBL" id="NMP30998.1"/>
    </source>
</evidence>
<comment type="caution">
    <text evidence="9">The sequence shown here is derived from an EMBL/GenBank/DDBJ whole genome shotgun (WGS) entry which is preliminary data.</text>
</comment>
<sequence>MADNKYTLEQDHQLVESLDQLFEQQKSAFRQQPYPSAEQRIQSLKKLKAAMLAYQDELVSALNSDFGCRSADDSKMGDFMPTLMAIDYSIAHIKKWMKPSKRSVGVLFQPAKAYVMYQPLGVIGIITPWNYPLYLSIGPLATALAAGNTAMIKMSEFTPATNEVLAKMLSENFDSSQVAILGGGPKVAAHFSTKAFDHLLFTGSTRVGKLVMAAAAQNLTPVTLELGGKSPTIIDEQIDMKDAVSRFILGKTLNAGQTCVAPDYILCPSNRIDELKSAVAHWFNKMYPSVENNQDYTAIINDAQLSRLKAWLDDATEKGASVTTLGSDSLASCITSGKLPLTLLTDVNMDMTVMQEEIFGPLLPIVSYETVEQAIDYINDRDRPLALYVCSQDSQFQQRILEHTHAGGVCINDAAMHVAQDDLPFGGVGPSGMGHYHGPEGFKTFSKAKPVFAKGKFNSATMAFPPYGKLIHKLIYKFFIK</sequence>
<dbReference type="InterPro" id="IPR029510">
    <property type="entry name" value="Ald_DH_CS_GLU"/>
</dbReference>
<dbReference type="InterPro" id="IPR016162">
    <property type="entry name" value="Ald_DH_N"/>
</dbReference>
<keyword evidence="2 4" id="KW-0560">Oxidoreductase</keyword>
<name>A0A7Y0LB78_9GAMM</name>
<feature type="active site" evidence="5 6">
    <location>
        <position position="225"/>
    </location>
</feature>
<feature type="domain" description="Aldehyde dehydrogenase" evidence="8">
    <location>
        <begin position="16"/>
        <end position="450"/>
    </location>
</feature>
<evidence type="ECO:0000256" key="3">
    <source>
        <dbReference type="ARBA" id="ARBA00023027"/>
    </source>
</evidence>
<dbReference type="Proteomes" id="UP000568664">
    <property type="component" value="Unassembled WGS sequence"/>
</dbReference>
<dbReference type="GO" id="GO:0005737">
    <property type="term" value="C:cytoplasm"/>
    <property type="evidence" value="ECO:0007669"/>
    <property type="project" value="TreeGrafter"/>
</dbReference>
<dbReference type="PANTHER" id="PTHR43570">
    <property type="entry name" value="ALDEHYDE DEHYDROGENASE"/>
    <property type="match status" value="1"/>
</dbReference>